<dbReference type="PANTHER" id="PTHR11758">
    <property type="entry name" value="40S RIBOSOMAL PROTEIN S15A"/>
    <property type="match status" value="1"/>
</dbReference>
<dbReference type="NCBIfam" id="NF001109">
    <property type="entry name" value="PRK00136.1"/>
    <property type="match status" value="1"/>
</dbReference>
<keyword evidence="5 7" id="KW-0687">Ribonucleoprotein</keyword>
<evidence type="ECO:0000256" key="1">
    <source>
        <dbReference type="ARBA" id="ARBA00006471"/>
    </source>
</evidence>
<dbReference type="GO" id="GO:0005840">
    <property type="term" value="C:ribosome"/>
    <property type="evidence" value="ECO:0007669"/>
    <property type="project" value="UniProtKB-KW"/>
</dbReference>
<dbReference type="SUPFAM" id="SSF56047">
    <property type="entry name" value="Ribosomal protein S8"/>
    <property type="match status" value="1"/>
</dbReference>
<dbReference type="Gene3D" id="3.30.1490.10">
    <property type="match status" value="1"/>
</dbReference>
<evidence type="ECO:0000256" key="2">
    <source>
        <dbReference type="ARBA" id="ARBA00022730"/>
    </source>
</evidence>
<evidence type="ECO:0000256" key="5">
    <source>
        <dbReference type="ARBA" id="ARBA00023274"/>
    </source>
</evidence>
<comment type="function">
    <text evidence="7">One of the primary rRNA binding proteins, it binds directly to 16S rRNA central domain where it helps coordinate assembly of the platform of the 30S subunit.</text>
</comment>
<evidence type="ECO:0000256" key="6">
    <source>
        <dbReference type="ARBA" id="ARBA00035258"/>
    </source>
</evidence>
<sequence>MGMTDPIADLLTRIRNGKMAGKDYVDAPISKMKAEILRILKAEGYINGYAQQDERTLQIHLKYADGESVITEIKRISKPGCRVYCKKDDLPKVLNGLGIAIVSTSKGLLTDKDARLANVGGELLCTVW</sequence>
<evidence type="ECO:0000313" key="10">
    <source>
        <dbReference type="Proteomes" id="UP000230821"/>
    </source>
</evidence>
<dbReference type="GO" id="GO:0003735">
    <property type="term" value="F:structural constituent of ribosome"/>
    <property type="evidence" value="ECO:0007669"/>
    <property type="project" value="InterPro"/>
</dbReference>
<evidence type="ECO:0000256" key="4">
    <source>
        <dbReference type="ARBA" id="ARBA00022980"/>
    </source>
</evidence>
<dbReference type="PROSITE" id="PS00053">
    <property type="entry name" value="RIBOSOMAL_S8"/>
    <property type="match status" value="1"/>
</dbReference>
<dbReference type="HAMAP" id="MF_01302_B">
    <property type="entry name" value="Ribosomal_uS8_B"/>
    <property type="match status" value="1"/>
</dbReference>
<dbReference type="Gene3D" id="3.30.1370.30">
    <property type="match status" value="1"/>
</dbReference>
<comment type="similarity">
    <text evidence="1 7 8">Belongs to the universal ribosomal protein uS8 family.</text>
</comment>
<dbReference type="Proteomes" id="UP000230821">
    <property type="component" value="Unassembled WGS sequence"/>
</dbReference>
<comment type="caution">
    <text evidence="9">The sequence shown here is derived from an EMBL/GenBank/DDBJ whole genome shotgun (WGS) entry which is preliminary data.</text>
</comment>
<dbReference type="FunFam" id="3.30.1370.30:FF:000002">
    <property type="entry name" value="30S ribosomal protein S8"/>
    <property type="match status" value="1"/>
</dbReference>
<reference evidence="9 10" key="1">
    <citation type="submission" date="2017-10" db="EMBL/GenBank/DDBJ databases">
        <title>Novel microbial diversity and functional potential in the marine mammal oral microbiome.</title>
        <authorList>
            <person name="Dudek N.K."/>
            <person name="Sun C.L."/>
            <person name="Burstein D."/>
            <person name="Kantor R.S."/>
            <person name="Aliaga Goltsman D.S."/>
            <person name="Bik E.M."/>
            <person name="Thomas B.C."/>
            <person name="Banfield J.F."/>
            <person name="Relman D.A."/>
        </authorList>
    </citation>
    <scope>NUCLEOTIDE SEQUENCE [LARGE SCALE GENOMIC DNA]</scope>
    <source>
        <strain evidence="9">DOLJORAL78_47_16</strain>
    </source>
</reference>
<dbReference type="FunFam" id="3.30.1490.10:FF:000001">
    <property type="entry name" value="30S ribosomal protein S8"/>
    <property type="match status" value="1"/>
</dbReference>
<name>A0A2G6KJM8_9BACT</name>
<dbReference type="InterPro" id="IPR035987">
    <property type="entry name" value="Ribosomal_uS8_sf"/>
</dbReference>
<organism evidence="9 10">
    <name type="scientific">candidate division KSB3 bacterium</name>
    <dbReference type="NCBI Taxonomy" id="2044937"/>
    <lineage>
        <taxon>Bacteria</taxon>
        <taxon>candidate division KSB3</taxon>
    </lineage>
</organism>
<keyword evidence="4 7" id="KW-0689">Ribosomal protein</keyword>
<evidence type="ECO:0000313" key="9">
    <source>
        <dbReference type="EMBL" id="PIE35844.1"/>
    </source>
</evidence>
<dbReference type="InterPro" id="IPR047863">
    <property type="entry name" value="Ribosomal_uS8_CS"/>
</dbReference>
<dbReference type="GO" id="GO:1990904">
    <property type="term" value="C:ribonucleoprotein complex"/>
    <property type="evidence" value="ECO:0007669"/>
    <property type="project" value="UniProtKB-KW"/>
</dbReference>
<evidence type="ECO:0000256" key="3">
    <source>
        <dbReference type="ARBA" id="ARBA00022884"/>
    </source>
</evidence>
<dbReference type="AlphaFoldDB" id="A0A2G6KJM8"/>
<dbReference type="EMBL" id="PDSK01000031">
    <property type="protein sequence ID" value="PIE35844.1"/>
    <property type="molecule type" value="Genomic_DNA"/>
</dbReference>
<keyword evidence="2 7" id="KW-0699">rRNA-binding</keyword>
<dbReference type="GO" id="GO:0006412">
    <property type="term" value="P:translation"/>
    <property type="evidence" value="ECO:0007669"/>
    <property type="project" value="UniProtKB-UniRule"/>
</dbReference>
<accession>A0A2G6KJM8</accession>
<dbReference type="InterPro" id="IPR000630">
    <property type="entry name" value="Ribosomal_uS8"/>
</dbReference>
<evidence type="ECO:0000256" key="7">
    <source>
        <dbReference type="HAMAP-Rule" id="MF_01302"/>
    </source>
</evidence>
<dbReference type="Pfam" id="PF00410">
    <property type="entry name" value="Ribosomal_S8"/>
    <property type="match status" value="1"/>
</dbReference>
<protein>
    <recommendedName>
        <fullName evidence="6 7">Small ribosomal subunit protein uS8</fullName>
    </recommendedName>
</protein>
<proteinExistence type="inferred from homology"/>
<comment type="subunit">
    <text evidence="7">Part of the 30S ribosomal subunit. Contacts proteins S5 and S12.</text>
</comment>
<dbReference type="GO" id="GO:0019843">
    <property type="term" value="F:rRNA binding"/>
    <property type="evidence" value="ECO:0007669"/>
    <property type="project" value="UniProtKB-UniRule"/>
</dbReference>
<evidence type="ECO:0000256" key="8">
    <source>
        <dbReference type="RuleBase" id="RU003660"/>
    </source>
</evidence>
<dbReference type="GO" id="GO:0005737">
    <property type="term" value="C:cytoplasm"/>
    <property type="evidence" value="ECO:0007669"/>
    <property type="project" value="UniProtKB-ARBA"/>
</dbReference>
<gene>
    <name evidence="7" type="primary">rpsH</name>
    <name evidence="9" type="ORF">CSA56_02500</name>
</gene>
<keyword evidence="3 7" id="KW-0694">RNA-binding</keyword>